<dbReference type="InterPro" id="IPR050595">
    <property type="entry name" value="Bact_response_regulator"/>
</dbReference>
<dbReference type="InterPro" id="IPR001789">
    <property type="entry name" value="Sig_transdc_resp-reg_receiver"/>
</dbReference>
<protein>
    <recommendedName>
        <fullName evidence="3">Response regulatory domain-containing protein</fullName>
    </recommendedName>
</protein>
<gene>
    <name evidence="4" type="ORF">A9Q84_16545</name>
</gene>
<dbReference type="EMBL" id="MAAO01000008">
    <property type="protein sequence ID" value="OUR95441.1"/>
    <property type="molecule type" value="Genomic_DNA"/>
</dbReference>
<dbReference type="SUPFAM" id="SSF52172">
    <property type="entry name" value="CheY-like"/>
    <property type="match status" value="1"/>
</dbReference>
<accession>A0A1Y5F8C5</accession>
<dbReference type="PANTHER" id="PTHR44591">
    <property type="entry name" value="STRESS RESPONSE REGULATOR PROTEIN 1"/>
    <property type="match status" value="1"/>
</dbReference>
<dbReference type="AlphaFoldDB" id="A0A1Y5F8C5"/>
<evidence type="ECO:0000256" key="1">
    <source>
        <dbReference type="ARBA" id="ARBA00022553"/>
    </source>
</evidence>
<dbReference type="Proteomes" id="UP000196531">
    <property type="component" value="Unassembled WGS sequence"/>
</dbReference>
<evidence type="ECO:0000313" key="4">
    <source>
        <dbReference type="EMBL" id="OUR95441.1"/>
    </source>
</evidence>
<dbReference type="SMART" id="SM00448">
    <property type="entry name" value="REC"/>
    <property type="match status" value="1"/>
</dbReference>
<dbReference type="Pfam" id="PF00072">
    <property type="entry name" value="Response_reg"/>
    <property type="match status" value="1"/>
</dbReference>
<evidence type="ECO:0000259" key="3">
    <source>
        <dbReference type="PROSITE" id="PS50110"/>
    </source>
</evidence>
<organism evidence="4 5">
    <name type="scientific">Halobacteriovorax marinus</name>
    <dbReference type="NCBI Taxonomy" id="97084"/>
    <lineage>
        <taxon>Bacteria</taxon>
        <taxon>Pseudomonadati</taxon>
        <taxon>Bdellovibrionota</taxon>
        <taxon>Bacteriovoracia</taxon>
        <taxon>Bacteriovoracales</taxon>
        <taxon>Halobacteriovoraceae</taxon>
        <taxon>Halobacteriovorax</taxon>
    </lineage>
</organism>
<keyword evidence="1 2" id="KW-0597">Phosphoprotein</keyword>
<dbReference type="GO" id="GO:0000160">
    <property type="term" value="P:phosphorelay signal transduction system"/>
    <property type="evidence" value="ECO:0007669"/>
    <property type="project" value="InterPro"/>
</dbReference>
<feature type="modified residue" description="4-aspartylphosphate" evidence="2">
    <location>
        <position position="88"/>
    </location>
</feature>
<dbReference type="InterPro" id="IPR011006">
    <property type="entry name" value="CheY-like_superfamily"/>
</dbReference>
<evidence type="ECO:0000313" key="5">
    <source>
        <dbReference type="Proteomes" id="UP000196531"/>
    </source>
</evidence>
<feature type="domain" description="Response regulatory" evidence="3">
    <location>
        <begin position="39"/>
        <end position="153"/>
    </location>
</feature>
<evidence type="ECO:0000256" key="2">
    <source>
        <dbReference type="PROSITE-ProRule" id="PRU00169"/>
    </source>
</evidence>
<comment type="caution">
    <text evidence="4">The sequence shown here is derived from an EMBL/GenBank/DDBJ whole genome shotgun (WGS) entry which is preliminary data.</text>
</comment>
<dbReference type="PROSITE" id="PS50110">
    <property type="entry name" value="RESPONSE_REGULATORY"/>
    <property type="match status" value="1"/>
</dbReference>
<reference evidence="5" key="1">
    <citation type="journal article" date="2017" name="Proc. Natl. Acad. Sci. U.S.A.">
        <title>Simulation of Deepwater Horizon oil plume reveals substrate specialization within a complex community of hydrocarbon-degraders.</title>
        <authorList>
            <person name="Hu P."/>
            <person name="Dubinsky E.A."/>
            <person name="Probst A.J."/>
            <person name="Wang J."/>
            <person name="Sieber C.M.K."/>
            <person name="Tom L.M."/>
            <person name="Gardinali P."/>
            <person name="Banfield J.F."/>
            <person name="Atlas R.M."/>
            <person name="Andersen G.L."/>
        </authorList>
    </citation>
    <scope>NUCLEOTIDE SEQUENCE [LARGE SCALE GENOMIC DNA]</scope>
</reference>
<dbReference type="Gene3D" id="3.40.50.2300">
    <property type="match status" value="1"/>
</dbReference>
<dbReference type="PANTHER" id="PTHR44591:SF3">
    <property type="entry name" value="RESPONSE REGULATORY DOMAIN-CONTAINING PROTEIN"/>
    <property type="match status" value="1"/>
</dbReference>
<proteinExistence type="predicted"/>
<name>A0A1Y5F8C5_9BACT</name>
<sequence>MSGIFFPLKSVLDLIILLNPKFKKFSYNIRMRKNKLKTSILIVDDDLDIRKLLTYLCENLCDHIFEAESGEDAIKIIREENIQLVLSDIKMKEVSGVDLLKQIKEVDPLIPVILISGYADVKVSRLAMRCGAYDIIDKPFIEETVIKRVNDALVSLKKEKMESELVTVLCEIFSYKTNLDYVALNDNQRFECLSAVSTILMFKKDKIKHLLTIA</sequence>